<accession>A0A9X1WG24</accession>
<evidence type="ECO:0000313" key="3">
    <source>
        <dbReference type="EMBL" id="MCJ7858369.1"/>
    </source>
</evidence>
<keyword evidence="4" id="KW-1185">Reference proteome</keyword>
<protein>
    <submittedName>
        <fullName evidence="3">Uncharacterized protein</fullName>
    </submittedName>
</protein>
<feature type="transmembrane region" description="Helical" evidence="2">
    <location>
        <begin position="609"/>
        <end position="629"/>
    </location>
</feature>
<dbReference type="Proteomes" id="UP001139207">
    <property type="component" value="Unassembled WGS sequence"/>
</dbReference>
<dbReference type="EMBL" id="JALIEA010000012">
    <property type="protein sequence ID" value="MCJ7858369.1"/>
    <property type="molecule type" value="Genomic_DNA"/>
</dbReference>
<comment type="caution">
    <text evidence="3">The sequence shown here is derived from an EMBL/GenBank/DDBJ whole genome shotgun (WGS) entry which is preliminary data.</text>
</comment>
<evidence type="ECO:0000313" key="4">
    <source>
        <dbReference type="Proteomes" id="UP001139207"/>
    </source>
</evidence>
<name>A0A9X1WG24_9CORY</name>
<dbReference type="RefSeq" id="WP_244804096.1">
    <property type="nucleotide sequence ID" value="NZ_JALIEA010000012.1"/>
</dbReference>
<keyword evidence="2" id="KW-0812">Transmembrane</keyword>
<feature type="region of interest" description="Disordered" evidence="1">
    <location>
        <begin position="540"/>
        <end position="576"/>
    </location>
</feature>
<gene>
    <name evidence="3" type="ORF">MUN33_06515</name>
</gene>
<proteinExistence type="predicted"/>
<keyword evidence="2" id="KW-0472">Membrane</keyword>
<sequence length="637" mass="70758">MISTPIEIDGRYRAPDFDRDGATSYEYTPRTFHQSASARFKGPLAQTVGSSRVDQGIPSKGAVSRGVGAVVADGNHAAQPDDVRCHRYMFDADTYKVSPAGTDIRDDGQPSHPIAKYRIRGGGNDDSCRAADPSVSLVCAEFLQYRGMVTHRFHADTGASETGELAHDFLVLHVIAENCDGPTLEKVSQTLHRSRNVVEICDWDRNNRHTAENVHASCRSTKRGNPGIRLLPFFVDQAVHALNEGLPLPPGTDGHQRKFSATVHKGGWLDGTYPNPGVAVPETVPLTGTVDGNGSIPVWRGMGGNQPLRTVCAVPGHTDYPQPQLFGDVDVEEESAWCELDMWAWELGSGADDYAEGIPRYSAEVKDSPDHSRYEYWTMLPTANGTAVVRNAPASPQDCRPWMLSSTRFIDLAILIHRSTSMLSNISERLRAIRFSTASTTRGSSPCSTPDDEAQSLTADLNTFQLIQSDFVRFRDRLWFDAVPDREFETDFMTALREATGAARRYADVKDELDLRQAVYTTQFNSRQIELDREIRNRAEQDAHQRADVKEREEAQRRFDEAAAREEREAAEAHRRESESARNLALGFLAIIFAVPGLVQLLPTTDSMIPFWATAVFIVAFIAASLVYLRARQRRDS</sequence>
<keyword evidence="2" id="KW-1133">Transmembrane helix</keyword>
<reference evidence="3" key="1">
    <citation type="submission" date="2022-04" db="EMBL/GenBank/DDBJ databases">
        <title>Corynebacterium kalidii LD5P10.</title>
        <authorList>
            <person name="Sun J.Q."/>
        </authorList>
    </citation>
    <scope>NUCLEOTIDE SEQUENCE</scope>
    <source>
        <strain evidence="3">LD5P10</strain>
    </source>
</reference>
<organism evidence="3 4">
    <name type="scientific">Corynebacterium kalidii</name>
    <dbReference type="NCBI Taxonomy" id="2931982"/>
    <lineage>
        <taxon>Bacteria</taxon>
        <taxon>Bacillati</taxon>
        <taxon>Actinomycetota</taxon>
        <taxon>Actinomycetes</taxon>
        <taxon>Mycobacteriales</taxon>
        <taxon>Corynebacteriaceae</taxon>
        <taxon>Corynebacterium</taxon>
    </lineage>
</organism>
<evidence type="ECO:0000256" key="1">
    <source>
        <dbReference type="SAM" id="MobiDB-lite"/>
    </source>
</evidence>
<dbReference type="AlphaFoldDB" id="A0A9X1WG24"/>
<evidence type="ECO:0000256" key="2">
    <source>
        <dbReference type="SAM" id="Phobius"/>
    </source>
</evidence>